<dbReference type="SUPFAM" id="SSF46689">
    <property type="entry name" value="Homeodomain-like"/>
    <property type="match status" value="2"/>
</dbReference>
<keyword evidence="1" id="KW-0805">Transcription regulation</keyword>
<name>A0A558R4C5_9SPHN</name>
<feature type="region of interest" description="Disordered" evidence="3">
    <location>
        <begin position="307"/>
        <end position="330"/>
    </location>
</feature>
<sequence>MRKGADMLVVIYAPPDARAMGPVAVFELLAAANTLTTANPRYEVRLVTDRAEPLPTTSGARLMPDMAIGDCTMQADMLIVAAGRDQATAPDPAVVEWLRGQVRGAQRYGSIGNGAFYLGAAGLLDGKRVAVHQEHADALVARFPAALVERDSIYVRDDGLFSCAGGMATADLLLALIEEDHGREVALRLARRFVMFMKRSGGQAQVSNLLSTQTATRDPIQRVQQHIYDNPTGDLSVAALAAVAAMSPRNFTRVFRQQTGLRPTDFIERGRVNFAKHLMEESAYSPQQIARLAGFSGSEAARRAFRRQTGETMNDYRATLPPRAPEPNRG</sequence>
<evidence type="ECO:0000313" key="5">
    <source>
        <dbReference type="EMBL" id="TVV74235.1"/>
    </source>
</evidence>
<dbReference type="Gene3D" id="3.40.50.880">
    <property type="match status" value="1"/>
</dbReference>
<keyword evidence="2" id="KW-0804">Transcription</keyword>
<evidence type="ECO:0000256" key="3">
    <source>
        <dbReference type="SAM" id="MobiDB-lite"/>
    </source>
</evidence>
<dbReference type="InterPro" id="IPR009057">
    <property type="entry name" value="Homeodomain-like_sf"/>
</dbReference>
<dbReference type="EMBL" id="VNIM01000036">
    <property type="protein sequence ID" value="TVV74235.1"/>
    <property type="molecule type" value="Genomic_DNA"/>
</dbReference>
<feature type="domain" description="HTH araC/xylS-type" evidence="4">
    <location>
        <begin position="221"/>
        <end position="319"/>
    </location>
</feature>
<evidence type="ECO:0000256" key="2">
    <source>
        <dbReference type="ARBA" id="ARBA00023163"/>
    </source>
</evidence>
<dbReference type="InterPro" id="IPR018060">
    <property type="entry name" value="HTH_AraC"/>
</dbReference>
<gene>
    <name evidence="5" type="ORF">FOY91_10350</name>
</gene>
<protein>
    <submittedName>
        <fullName evidence="5">Helix-turn-helix domain-containing protein</fullName>
    </submittedName>
</protein>
<dbReference type="InterPro" id="IPR002818">
    <property type="entry name" value="DJ-1/PfpI"/>
</dbReference>
<organism evidence="5 6">
    <name type="scientific">Alterirhizorhabdus solaris</name>
    <dbReference type="NCBI Taxonomy" id="2529389"/>
    <lineage>
        <taxon>Bacteria</taxon>
        <taxon>Pseudomonadati</taxon>
        <taxon>Pseudomonadota</taxon>
        <taxon>Alphaproteobacteria</taxon>
        <taxon>Sphingomonadales</taxon>
        <taxon>Rhizorhabdaceae</taxon>
        <taxon>Alterirhizorhabdus</taxon>
    </lineage>
</organism>
<reference evidence="5 6" key="1">
    <citation type="submission" date="2019-07" db="EMBL/GenBank/DDBJ databases">
        <title>Sphingomonas solaris sp. nov., isolated from a solar panel from Boston, Massachusetts.</title>
        <authorList>
            <person name="Tanner K."/>
            <person name="Pascual J."/>
            <person name="Mancuso C."/>
            <person name="Pereto J."/>
            <person name="Khalil A."/>
            <person name="Vilanova C."/>
        </authorList>
    </citation>
    <scope>NUCLEOTIDE SEQUENCE [LARGE SCALE GENOMIC DNA]</scope>
    <source>
        <strain evidence="5 6">R4DWN</strain>
    </source>
</reference>
<dbReference type="GO" id="GO:0003700">
    <property type="term" value="F:DNA-binding transcription factor activity"/>
    <property type="evidence" value="ECO:0007669"/>
    <property type="project" value="InterPro"/>
</dbReference>
<dbReference type="SUPFAM" id="SSF52317">
    <property type="entry name" value="Class I glutamine amidotransferase-like"/>
    <property type="match status" value="1"/>
</dbReference>
<accession>A0A558R4C5</accession>
<dbReference type="CDD" id="cd03137">
    <property type="entry name" value="GATase1_AraC_1"/>
    <property type="match status" value="1"/>
</dbReference>
<comment type="caution">
    <text evidence="5">The sequence shown here is derived from an EMBL/GenBank/DDBJ whole genome shotgun (WGS) entry which is preliminary data.</text>
</comment>
<evidence type="ECO:0000259" key="4">
    <source>
        <dbReference type="PROSITE" id="PS01124"/>
    </source>
</evidence>
<dbReference type="Proteomes" id="UP000318681">
    <property type="component" value="Unassembled WGS sequence"/>
</dbReference>
<evidence type="ECO:0000313" key="6">
    <source>
        <dbReference type="Proteomes" id="UP000318681"/>
    </source>
</evidence>
<dbReference type="GO" id="GO:0043565">
    <property type="term" value="F:sequence-specific DNA binding"/>
    <property type="evidence" value="ECO:0007669"/>
    <property type="project" value="InterPro"/>
</dbReference>
<dbReference type="PANTHER" id="PTHR43130">
    <property type="entry name" value="ARAC-FAMILY TRANSCRIPTIONAL REGULATOR"/>
    <property type="match status" value="1"/>
</dbReference>
<dbReference type="Gene3D" id="1.10.10.60">
    <property type="entry name" value="Homeodomain-like"/>
    <property type="match status" value="2"/>
</dbReference>
<dbReference type="Pfam" id="PF12833">
    <property type="entry name" value="HTH_18"/>
    <property type="match status" value="1"/>
</dbReference>
<evidence type="ECO:0000256" key="1">
    <source>
        <dbReference type="ARBA" id="ARBA00023015"/>
    </source>
</evidence>
<dbReference type="PROSITE" id="PS01124">
    <property type="entry name" value="HTH_ARAC_FAMILY_2"/>
    <property type="match status" value="1"/>
</dbReference>
<dbReference type="InterPro" id="IPR029062">
    <property type="entry name" value="Class_I_gatase-like"/>
</dbReference>
<dbReference type="PANTHER" id="PTHR43130:SF3">
    <property type="entry name" value="HTH-TYPE TRANSCRIPTIONAL REGULATOR RV1931C"/>
    <property type="match status" value="1"/>
</dbReference>
<proteinExistence type="predicted"/>
<keyword evidence="6" id="KW-1185">Reference proteome</keyword>
<dbReference type="SMART" id="SM00342">
    <property type="entry name" value="HTH_ARAC"/>
    <property type="match status" value="1"/>
</dbReference>
<dbReference type="AlphaFoldDB" id="A0A558R4C5"/>
<dbReference type="OrthoDB" id="186587at2"/>
<dbReference type="InterPro" id="IPR052158">
    <property type="entry name" value="INH-QAR"/>
</dbReference>
<dbReference type="Pfam" id="PF01965">
    <property type="entry name" value="DJ-1_PfpI"/>
    <property type="match status" value="1"/>
</dbReference>